<dbReference type="PANTHER" id="PTHR44757:SF2">
    <property type="entry name" value="BIOFILM ARCHITECTURE MAINTENANCE PROTEIN MBAA"/>
    <property type="match status" value="1"/>
</dbReference>
<evidence type="ECO:0000259" key="3">
    <source>
        <dbReference type="PROSITE" id="PS50113"/>
    </source>
</evidence>
<dbReference type="EMBL" id="JAFBCL010000001">
    <property type="protein sequence ID" value="MBM7809410.1"/>
    <property type="molecule type" value="Genomic_DNA"/>
</dbReference>
<dbReference type="InterPro" id="IPR029787">
    <property type="entry name" value="Nucleotide_cyclase"/>
</dbReference>
<organism evidence="6 7">
    <name type="scientific">Saccharothrix algeriensis</name>
    <dbReference type="NCBI Taxonomy" id="173560"/>
    <lineage>
        <taxon>Bacteria</taxon>
        <taxon>Bacillati</taxon>
        <taxon>Actinomycetota</taxon>
        <taxon>Actinomycetes</taxon>
        <taxon>Pseudonocardiales</taxon>
        <taxon>Pseudonocardiaceae</taxon>
        <taxon>Saccharothrix</taxon>
    </lineage>
</organism>
<evidence type="ECO:0000259" key="2">
    <source>
        <dbReference type="PROSITE" id="PS50112"/>
    </source>
</evidence>
<dbReference type="SUPFAM" id="SSF55073">
    <property type="entry name" value="Nucleotide cyclase"/>
    <property type="match status" value="1"/>
</dbReference>
<dbReference type="SMART" id="SM00267">
    <property type="entry name" value="GGDEF"/>
    <property type="match status" value="1"/>
</dbReference>
<dbReference type="SUPFAM" id="SSF141868">
    <property type="entry name" value="EAL domain-like"/>
    <property type="match status" value="1"/>
</dbReference>
<name>A0ABS2S0J4_9PSEU</name>
<feature type="compositionally biased region" description="Low complexity" evidence="1">
    <location>
        <begin position="694"/>
        <end position="707"/>
    </location>
</feature>
<dbReference type="PROSITE" id="PS50112">
    <property type="entry name" value="PAS"/>
    <property type="match status" value="1"/>
</dbReference>
<evidence type="ECO:0000259" key="4">
    <source>
        <dbReference type="PROSITE" id="PS50883"/>
    </source>
</evidence>
<dbReference type="Proteomes" id="UP001195724">
    <property type="component" value="Unassembled WGS sequence"/>
</dbReference>
<dbReference type="CDD" id="cd01948">
    <property type="entry name" value="EAL"/>
    <property type="match status" value="1"/>
</dbReference>
<dbReference type="PANTHER" id="PTHR44757">
    <property type="entry name" value="DIGUANYLATE CYCLASE DGCP"/>
    <property type="match status" value="1"/>
</dbReference>
<dbReference type="NCBIfam" id="TIGR00254">
    <property type="entry name" value="GGDEF"/>
    <property type="match status" value="1"/>
</dbReference>
<dbReference type="SUPFAM" id="SSF48452">
    <property type="entry name" value="TPR-like"/>
    <property type="match status" value="1"/>
</dbReference>
<feature type="compositionally biased region" description="Gly residues" evidence="1">
    <location>
        <begin position="649"/>
        <end position="658"/>
    </location>
</feature>
<proteinExistence type="predicted"/>
<dbReference type="PROSITE" id="PS50883">
    <property type="entry name" value="EAL"/>
    <property type="match status" value="1"/>
</dbReference>
<dbReference type="InterPro" id="IPR027417">
    <property type="entry name" value="P-loop_NTPase"/>
</dbReference>
<dbReference type="CDD" id="cd01949">
    <property type="entry name" value="GGDEF"/>
    <property type="match status" value="1"/>
</dbReference>
<dbReference type="RefSeq" id="WP_204840521.1">
    <property type="nucleotide sequence ID" value="NZ_JAFBCL010000001.1"/>
</dbReference>
<dbReference type="PROSITE" id="PS50113">
    <property type="entry name" value="PAC"/>
    <property type="match status" value="1"/>
</dbReference>
<sequence>MTAPLPRDADGARARAKLAKKWTYLLSSRAFVPLSNAELEHHLLGLVERLCAAVLAEPSAHRVGHEVGAALVDLNCTAPEGLQCSVEVVSRGLLGMPGLDRADRLRDRVVDVIAALAAGFVERIRVSTLEQQEQLGRSLYRAMRQAQVDLEVSDTRYALVEGYTSTGIATADLAGALLRTNTALARIVDHEPGALTGRTLFDLVHPDERDRLRADFAQLTEGGTTSITQPHRLVRADGEVAWVTLTLSPLRRHEGGGQVVVLAEDATDVNLLQGQLNHQALHDVLTRLPNRQYFTSRLEQALRTADPATGVTVFHLDLDGFSLVTGGLGRQVGDRLLKVVGSRLEDLVADEDAMVARFGSDEFAILVENTETTPDVVTMVRRINDELSVPFDADGDRVACSATIGVVHRPPRDASPTELLDSADLTLRRAKGNGRRQWELADPTRDALDRRLFSMAATMPGAWRSGELRVQYRPLVALADRRVVAAEVALRWEHPKLGAVPHEQCLALAEDTGLAAPLGTWALRVACAQARAWRRELGRDVPVRLSLTGTQAADPDLVAAVREALAENGLPAGSLRLGAPADVVLGEDEPADNLRVLAESGVGVEVDGFTAAPAELARVTGSAARAVRVCRPLTEPPAPPVARALVNPAGGGARGRGGGLRRRGHDPRAGPVVARGGRGDGLRPPVRPRRPAGRHPLTATRPAPSRRAPSRRAPPPEPGPRTRTPPEPASAGPARRRRPTARGRPGRAEVGRPGTGRAGAGERRGGFEQLTEQSPRRTCFHPIRPPGWTRFVAVMRLIGRDHPSGVLRAEIDRAARSHGGLVLVAGEPGIGKTTLVTGAAEEARERGALVLGGSCWDSDSAPGYWPWVQVVRALRRAATPDEWASVDRERLAVLLGEAPANQAPESFPLYDAVTSALVAVSQHRPVVVVLEDLHWADVASLRLLGFAAQHTWFERVLLIGTYRDAEVEADGHPLRPLFSPLVGRAVPVTLTGLSVDGVGELMASTAGRAPDAELVAAVHQRTGGNPFFVEQTARLWQGGNPVTAIAPGVRDALRRRLSLLPGPVGALLTTASVLGREFHRQVLAATAALPVPHVDRLLDQAAQARLVQGLGGGRFSFAHDLVRETLYGSLEDVQARHAAVVEVLAQGRGSPADLARHAYLAEDRLPEDRVVDLLVAAARDASSRMAVDEAAGHYRRALERCTSPHRRMRLHLGLAHELFHCGDPERSATHFDDAVELARGLGDGEALARVALTRYRFADVDEAGFALLREAHAALVGPPPDESGDVLARLLSVRVAELARDGRDDDALADGLWAAHDTTWGLGTAAQRLALTDELAELARRRADHGAEGYASSLRWVALVELGDPRYLDQLRAFVAQSDRWALPRFAFASAVDQSIVAAFHGRFTEAEALMARAEALGAGETAGFRMMHAHLWWALWLPQGRFDEADGLALDDYPYPGLLRGLTALTRGDVEAARPHLAARDPHDERFQRMFEPLWLRFRAHFAHAAGDRALAAEVRAELAPHRGQWLVSLYGCDISGPVDLWLGLVDLALGRHDEAVAELTAAHRSAELMRSRPWAVQARRHLVEALRAKGLPSASLAAEVSRDAAGLGMRHLADHRRANEFRRDGEVWSLSYDGTTVRVPDSKGLRDLHVLLSSPGLPVPATGLLDPEAVPSARLGGDPVLDDAAKAAYRRRLAELDEEIDRAPDDDRAAALDRERAALLEELRSAAGLAGRTRRLGDEAERARKTVTARIRDALRKLDERHPRLASHLREHVSTGATCVYSGQDHFRL</sequence>
<dbReference type="InterPro" id="IPR041664">
    <property type="entry name" value="AAA_16"/>
</dbReference>
<dbReference type="InterPro" id="IPR013656">
    <property type="entry name" value="PAS_4"/>
</dbReference>
<evidence type="ECO:0000313" key="6">
    <source>
        <dbReference type="EMBL" id="MBM7809410.1"/>
    </source>
</evidence>
<feature type="compositionally biased region" description="Basic residues" evidence="1">
    <location>
        <begin position="734"/>
        <end position="745"/>
    </location>
</feature>
<dbReference type="Pfam" id="PF13191">
    <property type="entry name" value="AAA_16"/>
    <property type="match status" value="1"/>
</dbReference>
<reference evidence="6 7" key="1">
    <citation type="submission" date="2021-01" db="EMBL/GenBank/DDBJ databases">
        <title>Sequencing the genomes of 1000 actinobacteria strains.</title>
        <authorList>
            <person name="Klenk H.-P."/>
        </authorList>
    </citation>
    <scope>NUCLEOTIDE SEQUENCE [LARGE SCALE GENOMIC DNA]</scope>
    <source>
        <strain evidence="6 7">DSM 44581</strain>
    </source>
</reference>
<dbReference type="Pfam" id="PF08448">
    <property type="entry name" value="PAS_4"/>
    <property type="match status" value="1"/>
</dbReference>
<protein>
    <submittedName>
        <fullName evidence="6">Diguanylate cyclase (GGDEF)-like protein/PAS domain S-box-containing protein</fullName>
    </submittedName>
</protein>
<evidence type="ECO:0000259" key="5">
    <source>
        <dbReference type="PROSITE" id="PS50887"/>
    </source>
</evidence>
<dbReference type="InterPro" id="IPR035965">
    <property type="entry name" value="PAS-like_dom_sf"/>
</dbReference>
<feature type="compositionally biased region" description="Pro residues" evidence="1">
    <location>
        <begin position="712"/>
        <end position="728"/>
    </location>
</feature>
<dbReference type="InterPro" id="IPR001633">
    <property type="entry name" value="EAL_dom"/>
</dbReference>
<dbReference type="InterPro" id="IPR043128">
    <property type="entry name" value="Rev_trsase/Diguanyl_cyclase"/>
</dbReference>
<feature type="domain" description="PAS" evidence="2">
    <location>
        <begin position="153"/>
        <end position="223"/>
    </location>
</feature>
<feature type="domain" description="PAC" evidence="3">
    <location>
        <begin position="227"/>
        <end position="278"/>
    </location>
</feature>
<dbReference type="Pfam" id="PF00563">
    <property type="entry name" value="EAL"/>
    <property type="match status" value="1"/>
</dbReference>
<dbReference type="SMART" id="SM00091">
    <property type="entry name" value="PAS"/>
    <property type="match status" value="1"/>
</dbReference>
<dbReference type="InterPro" id="IPR000160">
    <property type="entry name" value="GGDEF_dom"/>
</dbReference>
<dbReference type="InterPro" id="IPR000700">
    <property type="entry name" value="PAS-assoc_C"/>
</dbReference>
<dbReference type="InterPro" id="IPR035919">
    <property type="entry name" value="EAL_sf"/>
</dbReference>
<evidence type="ECO:0000256" key="1">
    <source>
        <dbReference type="SAM" id="MobiDB-lite"/>
    </source>
</evidence>
<dbReference type="InterPro" id="IPR052155">
    <property type="entry name" value="Biofilm_reg_signaling"/>
</dbReference>
<dbReference type="InterPro" id="IPR011990">
    <property type="entry name" value="TPR-like_helical_dom_sf"/>
</dbReference>
<dbReference type="Gene3D" id="3.30.70.270">
    <property type="match status" value="1"/>
</dbReference>
<dbReference type="NCBIfam" id="TIGR00229">
    <property type="entry name" value="sensory_box"/>
    <property type="match status" value="1"/>
</dbReference>
<comment type="caution">
    <text evidence="6">The sequence shown here is derived from an EMBL/GenBank/DDBJ whole genome shotgun (WGS) entry which is preliminary data.</text>
</comment>
<keyword evidence="7" id="KW-1185">Reference proteome</keyword>
<dbReference type="SMART" id="SM00052">
    <property type="entry name" value="EAL"/>
    <property type="match status" value="1"/>
</dbReference>
<accession>A0ABS2S0J4</accession>
<dbReference type="SUPFAM" id="SSF52540">
    <property type="entry name" value="P-loop containing nucleoside triphosphate hydrolases"/>
    <property type="match status" value="1"/>
</dbReference>
<dbReference type="PROSITE" id="PS50887">
    <property type="entry name" value="GGDEF"/>
    <property type="match status" value="1"/>
</dbReference>
<feature type="region of interest" description="Disordered" evidence="1">
    <location>
        <begin position="633"/>
        <end position="781"/>
    </location>
</feature>
<dbReference type="Gene3D" id="3.20.20.450">
    <property type="entry name" value="EAL domain"/>
    <property type="match status" value="1"/>
</dbReference>
<gene>
    <name evidence="6" type="ORF">JOE68_000275</name>
</gene>
<feature type="domain" description="EAL" evidence="4">
    <location>
        <begin position="452"/>
        <end position="705"/>
    </location>
</feature>
<feature type="domain" description="GGDEF" evidence="5">
    <location>
        <begin position="309"/>
        <end position="443"/>
    </location>
</feature>
<dbReference type="Pfam" id="PF00990">
    <property type="entry name" value="GGDEF"/>
    <property type="match status" value="1"/>
</dbReference>
<evidence type="ECO:0000313" key="7">
    <source>
        <dbReference type="Proteomes" id="UP001195724"/>
    </source>
</evidence>
<dbReference type="InterPro" id="IPR000014">
    <property type="entry name" value="PAS"/>
</dbReference>
<dbReference type="Gene3D" id="3.30.450.20">
    <property type="entry name" value="PAS domain"/>
    <property type="match status" value="1"/>
</dbReference>
<dbReference type="SUPFAM" id="SSF55785">
    <property type="entry name" value="PYP-like sensor domain (PAS domain)"/>
    <property type="match status" value="1"/>
</dbReference>
<dbReference type="CDD" id="cd00130">
    <property type="entry name" value="PAS"/>
    <property type="match status" value="1"/>
</dbReference>